<accession>A0A917I766</accession>
<gene>
    <name evidence="2" type="ORF">GCM10007036_17690</name>
</gene>
<dbReference type="SUPFAM" id="SSF54001">
    <property type="entry name" value="Cysteine proteinases"/>
    <property type="match status" value="1"/>
</dbReference>
<dbReference type="InterPro" id="IPR038765">
    <property type="entry name" value="Papain-like_cys_pep_sf"/>
</dbReference>
<dbReference type="AlphaFoldDB" id="A0A917I766"/>
<keyword evidence="3" id="KW-1185">Reference proteome</keyword>
<evidence type="ECO:0000313" key="2">
    <source>
        <dbReference type="EMBL" id="GGH16758.1"/>
    </source>
</evidence>
<dbReference type="Gene3D" id="3.10.620.30">
    <property type="match status" value="1"/>
</dbReference>
<proteinExistence type="predicted"/>
<evidence type="ECO:0000259" key="1">
    <source>
        <dbReference type="SMART" id="SM00460"/>
    </source>
</evidence>
<dbReference type="EMBL" id="BMES01000001">
    <property type="protein sequence ID" value="GGH16758.1"/>
    <property type="molecule type" value="Genomic_DNA"/>
</dbReference>
<reference evidence="2" key="1">
    <citation type="journal article" date="2014" name="Int. J. Syst. Evol. Microbiol.">
        <title>Complete genome sequence of Corynebacterium casei LMG S-19264T (=DSM 44701T), isolated from a smear-ripened cheese.</title>
        <authorList>
            <consortium name="US DOE Joint Genome Institute (JGI-PGF)"/>
            <person name="Walter F."/>
            <person name="Albersmeier A."/>
            <person name="Kalinowski J."/>
            <person name="Ruckert C."/>
        </authorList>
    </citation>
    <scope>NUCLEOTIDE SEQUENCE</scope>
    <source>
        <strain evidence="2">CGMCC 1.12214</strain>
    </source>
</reference>
<sequence>MLRRDVLKGGLAAGTAALLPRAAWAQASAPGWRSFEIRTTLKLRNPGGGAARAWVPLPSAVDESWVRAVGSTWSGNGRFEAVADPVYGAPMLVASWTGEAEPRLEIVSRLTTRDRAVDLARPTPVTPLSETERLLYTRGTELLPVTGIVKAKADEIVAGAAGDLAKARAIYEWVVENTFRDPATLGCGVGDIESLLASGNLGGKCADLNALYVGLARAAGLPARDVYGIRIAPSRRGYRSLGANAEVISKAQHCRAEVWLADFGWFPVDPADVRKVVLEEPPGKLAITDPKVVEARKMLFGGWEMNWMPYNVAHDVTLPGSRRVVPFLMYSQAETADGVLDSLDPDAFGYAITAREVTA</sequence>
<protein>
    <submittedName>
        <fullName evidence="2">Transglutaminase</fullName>
    </submittedName>
</protein>
<organism evidence="2 3">
    <name type="scientific">Alsobacter metallidurans</name>
    <dbReference type="NCBI Taxonomy" id="340221"/>
    <lineage>
        <taxon>Bacteria</taxon>
        <taxon>Pseudomonadati</taxon>
        <taxon>Pseudomonadota</taxon>
        <taxon>Alphaproteobacteria</taxon>
        <taxon>Hyphomicrobiales</taxon>
        <taxon>Alsobacteraceae</taxon>
        <taxon>Alsobacter</taxon>
    </lineage>
</organism>
<dbReference type="Proteomes" id="UP000603912">
    <property type="component" value="Unassembled WGS sequence"/>
</dbReference>
<comment type="caution">
    <text evidence="2">The sequence shown here is derived from an EMBL/GenBank/DDBJ whole genome shotgun (WGS) entry which is preliminary data.</text>
</comment>
<name>A0A917I766_9HYPH</name>
<dbReference type="PANTHER" id="PTHR38339">
    <property type="entry name" value="TRANSGLUTAMINASE DOMAIN PROTEIN"/>
    <property type="match status" value="1"/>
</dbReference>
<reference evidence="2" key="2">
    <citation type="submission" date="2020-09" db="EMBL/GenBank/DDBJ databases">
        <authorList>
            <person name="Sun Q."/>
            <person name="Zhou Y."/>
        </authorList>
    </citation>
    <scope>NUCLEOTIDE SEQUENCE</scope>
    <source>
        <strain evidence="2">CGMCC 1.12214</strain>
    </source>
</reference>
<dbReference type="PANTHER" id="PTHR38339:SF1">
    <property type="entry name" value="TRANSGLUTAMINASE-LIKE DOMAIN-CONTAINING PROTEIN"/>
    <property type="match status" value="1"/>
</dbReference>
<dbReference type="SMART" id="SM00460">
    <property type="entry name" value="TGc"/>
    <property type="match status" value="1"/>
</dbReference>
<dbReference type="RefSeq" id="WP_188517264.1">
    <property type="nucleotide sequence ID" value="NZ_BMES01000001.1"/>
</dbReference>
<evidence type="ECO:0000313" key="3">
    <source>
        <dbReference type="Proteomes" id="UP000603912"/>
    </source>
</evidence>
<feature type="domain" description="Transglutaminase-like" evidence="1">
    <location>
        <begin position="197"/>
        <end position="272"/>
    </location>
</feature>
<dbReference type="InterPro" id="IPR006311">
    <property type="entry name" value="TAT_signal"/>
</dbReference>
<dbReference type="PROSITE" id="PS51318">
    <property type="entry name" value="TAT"/>
    <property type="match status" value="1"/>
</dbReference>
<dbReference type="Pfam" id="PF01841">
    <property type="entry name" value="Transglut_core"/>
    <property type="match status" value="1"/>
</dbReference>
<dbReference type="InterPro" id="IPR002931">
    <property type="entry name" value="Transglutaminase-like"/>
</dbReference>